<evidence type="ECO:0000313" key="2">
    <source>
        <dbReference type="Proteomes" id="UP001165393"/>
    </source>
</evidence>
<organism evidence="1 2">
    <name type="scientific">Echinimonas agarilytica</name>
    <dbReference type="NCBI Taxonomy" id="1215918"/>
    <lineage>
        <taxon>Bacteria</taxon>
        <taxon>Pseudomonadati</taxon>
        <taxon>Pseudomonadota</taxon>
        <taxon>Gammaproteobacteria</taxon>
        <taxon>Alteromonadales</taxon>
        <taxon>Echinimonadaceae</taxon>
        <taxon>Echinimonas</taxon>
    </lineage>
</organism>
<dbReference type="RefSeq" id="WP_251259806.1">
    <property type="nucleotide sequence ID" value="NZ_JAMQGP010000001.1"/>
</dbReference>
<comment type="caution">
    <text evidence="1">The sequence shown here is derived from an EMBL/GenBank/DDBJ whole genome shotgun (WGS) entry which is preliminary data.</text>
</comment>
<dbReference type="EMBL" id="JAMQGP010000001">
    <property type="protein sequence ID" value="MCM2678439.1"/>
    <property type="molecule type" value="Genomic_DNA"/>
</dbReference>
<gene>
    <name evidence="1" type="ORF">NAF29_01975</name>
</gene>
<sequence>MSEQNIKTVSVCPNEVVGLNLRLAAPNNFAPQTSDWVLTDFDGGDAIDGISVVFPEETSSVSRNIERCVINIAFDPTMNQPGQGYYTRFIDDGLQFWTGKSDVYSDVDYSVSSDGSVLTLSVQCESAKSVEIMESSFVVLVKEIASGECKIVESPDPSIRVGRGEV</sequence>
<reference evidence="1 2" key="1">
    <citation type="journal article" date="2013" name="Antonie Van Leeuwenhoek">
        <title>Echinimonas agarilytica gen. nov., sp. nov., a new gammaproteobacterium isolated from the sea urchin Strongylocentrotus intermedius.</title>
        <authorList>
            <person name="Nedashkovskaya O.I."/>
            <person name="Stenkova A.M."/>
            <person name="Zhukova N.V."/>
            <person name="Van Trappen S."/>
            <person name="Lee J.S."/>
            <person name="Kim S.B."/>
        </authorList>
    </citation>
    <scope>NUCLEOTIDE SEQUENCE [LARGE SCALE GENOMIC DNA]</scope>
    <source>
        <strain evidence="1 2">KMM 6351</strain>
    </source>
</reference>
<keyword evidence="2" id="KW-1185">Reference proteome</keyword>
<protein>
    <submittedName>
        <fullName evidence="1">Uncharacterized protein</fullName>
    </submittedName>
</protein>
<proteinExistence type="predicted"/>
<evidence type="ECO:0000313" key="1">
    <source>
        <dbReference type="EMBL" id="MCM2678439.1"/>
    </source>
</evidence>
<accession>A0AA41W423</accession>
<dbReference type="AlphaFoldDB" id="A0AA41W423"/>
<dbReference type="Proteomes" id="UP001165393">
    <property type="component" value="Unassembled WGS sequence"/>
</dbReference>
<name>A0AA41W423_9GAMM</name>